<dbReference type="Pfam" id="PF03601">
    <property type="entry name" value="Cons_hypoth698"/>
    <property type="match status" value="1"/>
</dbReference>
<sequence>MLSRAPEIREPEPIKNMVAILKTLPGILLMLFIAFLARGGGDLGIPWPGLESYLAANPATKKVFIEILHVNHILISILIGMLVGNILGIPRWAKAGIRSSRLFIKVGVILLGSLYSTADLAKLGATAVIIILAFIVLTLLFSLWLARKVGIDLPAAATLAAGTAVCGVAAILATAPAVRAKSTEVLYSIATIICFGLVGLFVFPLVGTLVGLSPHQFGVWAGTGIMNSGQVLALCLTFDPGTPFHPSLALKTGEIYNLTRLIFLPFVVLFLAVYVSRYYLVEDDLNVNTSIWDRFPLFVLGFLVMVFLTSFGFLGPTSPPSRELTIIRHLYSWLFAVGLAGQGMQISLLDLRRAGGAPFLVGTVVGLLKALVALIVVILFIPRQP</sequence>
<evidence type="ECO:0000256" key="2">
    <source>
        <dbReference type="ARBA" id="ARBA00007977"/>
    </source>
</evidence>
<dbReference type="RefSeq" id="WP_211328020.1">
    <property type="nucleotide sequence ID" value="NZ_RKRE01000001.1"/>
</dbReference>
<comment type="subcellular location">
    <subcellularLocation>
        <location evidence="1">Cell membrane</location>
        <topology evidence="1">Multi-pass membrane protein</topology>
    </subcellularLocation>
</comment>
<feature type="transmembrane region" description="Helical" evidence="7">
    <location>
        <begin position="326"/>
        <end position="347"/>
    </location>
</feature>
<feature type="transmembrane region" description="Helical" evidence="7">
    <location>
        <begin position="70"/>
        <end position="90"/>
    </location>
</feature>
<evidence type="ECO:0000256" key="6">
    <source>
        <dbReference type="ARBA" id="ARBA00023136"/>
    </source>
</evidence>
<feature type="transmembrane region" description="Helical" evidence="7">
    <location>
        <begin position="20"/>
        <end position="37"/>
    </location>
</feature>
<dbReference type="PANTHER" id="PTHR30106:SF2">
    <property type="entry name" value="UPF0324 INNER MEMBRANE PROTEIN YEIH"/>
    <property type="match status" value="1"/>
</dbReference>
<keyword evidence="5 7" id="KW-1133">Transmembrane helix</keyword>
<feature type="transmembrane region" description="Helical" evidence="7">
    <location>
        <begin position="102"/>
        <end position="118"/>
    </location>
</feature>
<dbReference type="Proteomes" id="UP000282654">
    <property type="component" value="Unassembled WGS sequence"/>
</dbReference>
<name>A0A3N5AW10_9THEO</name>
<accession>A0A3N5AW10</accession>
<evidence type="ECO:0000313" key="9">
    <source>
        <dbReference type="Proteomes" id="UP000282654"/>
    </source>
</evidence>
<proteinExistence type="inferred from homology"/>
<keyword evidence="6 7" id="KW-0472">Membrane</keyword>
<dbReference type="GO" id="GO:0005886">
    <property type="term" value="C:plasma membrane"/>
    <property type="evidence" value="ECO:0007669"/>
    <property type="project" value="UniProtKB-SubCell"/>
</dbReference>
<keyword evidence="3" id="KW-1003">Cell membrane</keyword>
<evidence type="ECO:0000256" key="1">
    <source>
        <dbReference type="ARBA" id="ARBA00004651"/>
    </source>
</evidence>
<feature type="transmembrane region" description="Helical" evidence="7">
    <location>
        <begin position="359"/>
        <end position="381"/>
    </location>
</feature>
<evidence type="ECO:0000256" key="5">
    <source>
        <dbReference type="ARBA" id="ARBA00022989"/>
    </source>
</evidence>
<evidence type="ECO:0000313" key="8">
    <source>
        <dbReference type="EMBL" id="RPF49219.1"/>
    </source>
</evidence>
<feature type="transmembrane region" description="Helical" evidence="7">
    <location>
        <begin position="261"/>
        <end position="280"/>
    </location>
</feature>
<evidence type="ECO:0000256" key="3">
    <source>
        <dbReference type="ARBA" id="ARBA00022475"/>
    </source>
</evidence>
<comment type="similarity">
    <text evidence="2">Belongs to the UPF0324 family.</text>
</comment>
<dbReference type="InterPro" id="IPR018383">
    <property type="entry name" value="UPF0324_pro"/>
</dbReference>
<protein>
    <submittedName>
        <fullName evidence="8">Putative integral membrane protein (TIGR00698 family)</fullName>
    </submittedName>
</protein>
<evidence type="ECO:0000256" key="4">
    <source>
        <dbReference type="ARBA" id="ARBA00022692"/>
    </source>
</evidence>
<feature type="transmembrane region" description="Helical" evidence="7">
    <location>
        <begin position="295"/>
        <end position="314"/>
    </location>
</feature>
<comment type="caution">
    <text evidence="8">The sequence shown here is derived from an EMBL/GenBank/DDBJ whole genome shotgun (WGS) entry which is preliminary data.</text>
</comment>
<gene>
    <name evidence="8" type="ORF">EDD75_0023</name>
</gene>
<feature type="transmembrane region" description="Helical" evidence="7">
    <location>
        <begin position="153"/>
        <end position="173"/>
    </location>
</feature>
<reference evidence="8 9" key="1">
    <citation type="submission" date="2018-11" db="EMBL/GenBank/DDBJ databases">
        <title>Genomic Encyclopedia of Type Strains, Phase IV (KMG-IV): sequencing the most valuable type-strain genomes for metagenomic binning, comparative biology and taxonomic classification.</title>
        <authorList>
            <person name="Goeker M."/>
        </authorList>
    </citation>
    <scope>NUCLEOTIDE SEQUENCE [LARGE SCALE GENOMIC DNA]</scope>
    <source>
        <strain evidence="8 9">DSM 102936</strain>
    </source>
</reference>
<feature type="transmembrane region" description="Helical" evidence="7">
    <location>
        <begin position="185"/>
        <end position="206"/>
    </location>
</feature>
<dbReference type="EMBL" id="RKRE01000001">
    <property type="protein sequence ID" value="RPF49219.1"/>
    <property type="molecule type" value="Genomic_DNA"/>
</dbReference>
<organism evidence="8 9">
    <name type="scientific">Thermodesulfitimonas autotrophica</name>
    <dbReference type="NCBI Taxonomy" id="1894989"/>
    <lineage>
        <taxon>Bacteria</taxon>
        <taxon>Bacillati</taxon>
        <taxon>Bacillota</taxon>
        <taxon>Clostridia</taxon>
        <taxon>Thermoanaerobacterales</taxon>
        <taxon>Thermoanaerobacteraceae</taxon>
        <taxon>Thermodesulfitimonas</taxon>
    </lineage>
</organism>
<keyword evidence="4 7" id="KW-0812">Transmembrane</keyword>
<feature type="transmembrane region" description="Helical" evidence="7">
    <location>
        <begin position="124"/>
        <end position="146"/>
    </location>
</feature>
<dbReference type="AlphaFoldDB" id="A0A3N5AW10"/>
<dbReference type="PANTHER" id="PTHR30106">
    <property type="entry name" value="INNER MEMBRANE PROTEIN YEIH-RELATED"/>
    <property type="match status" value="1"/>
</dbReference>
<keyword evidence="9" id="KW-1185">Reference proteome</keyword>
<evidence type="ECO:0000256" key="7">
    <source>
        <dbReference type="SAM" id="Phobius"/>
    </source>
</evidence>